<organism evidence="1 2">
    <name type="scientific">Thalassovita litoralis</name>
    <dbReference type="NCBI Taxonomy" id="1010611"/>
    <lineage>
        <taxon>Bacteria</taxon>
        <taxon>Pseudomonadati</taxon>
        <taxon>Pseudomonadota</taxon>
        <taxon>Alphaproteobacteria</taxon>
        <taxon>Rhodobacterales</taxon>
        <taxon>Roseobacteraceae</taxon>
        <taxon>Thalassovita</taxon>
    </lineage>
</organism>
<name>A0A521FVQ9_9RHOB</name>
<gene>
    <name evidence="1" type="ORF">SAMN06265173_1605</name>
</gene>
<keyword evidence="2" id="KW-1185">Reference proteome</keyword>
<dbReference type="OrthoDB" id="7277848at2"/>
<evidence type="ECO:0000313" key="2">
    <source>
        <dbReference type="Proteomes" id="UP000316030"/>
    </source>
</evidence>
<accession>A0A521FVQ9</accession>
<proteinExistence type="predicted"/>
<protein>
    <submittedName>
        <fullName evidence="1">Uncharacterized protein</fullName>
    </submittedName>
</protein>
<dbReference type="Proteomes" id="UP000316030">
    <property type="component" value="Unassembled WGS sequence"/>
</dbReference>
<evidence type="ECO:0000313" key="1">
    <source>
        <dbReference type="EMBL" id="SMO99741.1"/>
    </source>
</evidence>
<dbReference type="EMBL" id="FXTO01000060">
    <property type="protein sequence ID" value="SMO99741.1"/>
    <property type="molecule type" value="Genomic_DNA"/>
</dbReference>
<reference evidence="1 2" key="1">
    <citation type="submission" date="2017-05" db="EMBL/GenBank/DDBJ databases">
        <authorList>
            <person name="Varghese N."/>
            <person name="Submissions S."/>
        </authorList>
    </citation>
    <scope>NUCLEOTIDE SEQUENCE [LARGE SCALE GENOMIC DNA]</scope>
    <source>
        <strain evidence="1 2">DSM 29506</strain>
    </source>
</reference>
<dbReference type="AlphaFoldDB" id="A0A521FVQ9"/>
<sequence>MTRQLKDVEKQIENLLDRILDASSPSVVSAYEGRIAKLEREKILLSEKAVQVVPPKGRFEEFIELSLEFLSRPWNIYENGNLALKQTVVRLAFSEPLRYSRESGYRTTETAFPFKVLAGICSEKREMVRPRRLNYNT</sequence>
<dbReference type="RefSeq" id="WP_142495090.1">
    <property type="nucleotide sequence ID" value="NZ_FXTO01000060.1"/>
</dbReference>